<name>A0ACC1IZ50_9FUNG</name>
<protein>
    <submittedName>
        <fullName evidence="1">Uncharacterized protein</fullName>
    </submittedName>
</protein>
<dbReference type="EMBL" id="JANBPW010005960">
    <property type="protein sequence ID" value="KAJ1931534.1"/>
    <property type="molecule type" value="Genomic_DNA"/>
</dbReference>
<organism evidence="1 2">
    <name type="scientific">Linderina macrospora</name>
    <dbReference type="NCBI Taxonomy" id="4868"/>
    <lineage>
        <taxon>Eukaryota</taxon>
        <taxon>Fungi</taxon>
        <taxon>Fungi incertae sedis</taxon>
        <taxon>Zoopagomycota</taxon>
        <taxon>Kickxellomycotina</taxon>
        <taxon>Kickxellomycetes</taxon>
        <taxon>Kickxellales</taxon>
        <taxon>Kickxellaceae</taxon>
        <taxon>Linderina</taxon>
    </lineage>
</organism>
<sequence>MTISPFTATAVAATGAMLFARKQTLDSSEVNLIHAKDSVEVCEGKTLVDIVKAECPSLADPAQAKFVPTAMLPNTHLMTCFNSVKSQFMRVRMVKYERELINTEDGGTIGLDWSPPFSQMPEDDRPIVLLSHGLSGGSQEEYVQQTVKVLTSAPYNFRTVVVNFRGCAGVPLTTPVLYNAGFTSDYGFAVSHVQKRFPQSKLAAVGFSLGANLITKFVGEQGENCPLKAAVSVCNPYDLYESTLCIERPKFSSQNIYTPAMLLGLKRIIARHREMMETSSVKIDFDALDNIKRISQFDDIITSQVFG</sequence>
<comment type="caution">
    <text evidence="1">The sequence shown here is derived from an EMBL/GenBank/DDBJ whole genome shotgun (WGS) entry which is preliminary data.</text>
</comment>
<evidence type="ECO:0000313" key="1">
    <source>
        <dbReference type="EMBL" id="KAJ1931534.1"/>
    </source>
</evidence>
<gene>
    <name evidence="1" type="ORF">FBU59_006675</name>
</gene>
<evidence type="ECO:0000313" key="2">
    <source>
        <dbReference type="Proteomes" id="UP001150603"/>
    </source>
</evidence>
<dbReference type="Proteomes" id="UP001150603">
    <property type="component" value="Unassembled WGS sequence"/>
</dbReference>
<proteinExistence type="predicted"/>
<reference evidence="1" key="1">
    <citation type="submission" date="2022-07" db="EMBL/GenBank/DDBJ databases">
        <title>Phylogenomic reconstructions and comparative analyses of Kickxellomycotina fungi.</title>
        <authorList>
            <person name="Reynolds N.K."/>
            <person name="Stajich J.E."/>
            <person name="Barry K."/>
            <person name="Grigoriev I.V."/>
            <person name="Crous P."/>
            <person name="Smith M.E."/>
        </authorList>
    </citation>
    <scope>NUCLEOTIDE SEQUENCE</scope>
    <source>
        <strain evidence="1">NRRL 5244</strain>
    </source>
</reference>
<accession>A0ACC1IZ50</accession>
<keyword evidence="2" id="KW-1185">Reference proteome</keyword>
<feature type="non-terminal residue" evidence="1">
    <location>
        <position position="307"/>
    </location>
</feature>